<keyword evidence="2" id="KW-0812">Transmembrane</keyword>
<proteinExistence type="predicted"/>
<dbReference type="CDD" id="cd00637">
    <property type="entry name" value="7tm_classA_rhodopsin-like"/>
    <property type="match status" value="1"/>
</dbReference>
<dbReference type="Gene3D" id="1.20.1070.10">
    <property type="entry name" value="Rhodopsin 7-helix transmembrane proteins"/>
    <property type="match status" value="1"/>
</dbReference>
<evidence type="ECO:0000256" key="1">
    <source>
        <dbReference type="ARBA" id="ARBA00004370"/>
    </source>
</evidence>
<dbReference type="OrthoDB" id="5965524at2759"/>
<gene>
    <name evidence="5" type="ORF">PACLA_8A029779</name>
</gene>
<comment type="caution">
    <text evidence="5">The sequence shown here is derived from an EMBL/GenBank/DDBJ whole genome shotgun (WGS) entry which is preliminary data.</text>
</comment>
<dbReference type="GO" id="GO:0004930">
    <property type="term" value="F:G protein-coupled receptor activity"/>
    <property type="evidence" value="ECO:0007669"/>
    <property type="project" value="InterPro"/>
</dbReference>
<comment type="subcellular location">
    <subcellularLocation>
        <location evidence="1">Membrane</location>
    </subcellularLocation>
</comment>
<organism evidence="5 6">
    <name type="scientific">Paramuricea clavata</name>
    <name type="common">Red gorgonian</name>
    <name type="synonym">Violescent sea-whip</name>
    <dbReference type="NCBI Taxonomy" id="317549"/>
    <lineage>
        <taxon>Eukaryota</taxon>
        <taxon>Metazoa</taxon>
        <taxon>Cnidaria</taxon>
        <taxon>Anthozoa</taxon>
        <taxon>Octocorallia</taxon>
        <taxon>Malacalcyonacea</taxon>
        <taxon>Plexauridae</taxon>
        <taxon>Paramuricea</taxon>
    </lineage>
</organism>
<keyword evidence="3" id="KW-1133">Transmembrane helix</keyword>
<dbReference type="InterPro" id="IPR017452">
    <property type="entry name" value="GPCR_Rhodpsn_7TM"/>
</dbReference>
<keyword evidence="5" id="KW-0675">Receptor</keyword>
<reference evidence="5" key="1">
    <citation type="submission" date="2020-04" db="EMBL/GenBank/DDBJ databases">
        <authorList>
            <person name="Alioto T."/>
            <person name="Alioto T."/>
            <person name="Gomez Garrido J."/>
        </authorList>
    </citation>
    <scope>NUCLEOTIDE SEQUENCE</scope>
    <source>
        <strain evidence="5">A484AB</strain>
    </source>
</reference>
<evidence type="ECO:0000256" key="2">
    <source>
        <dbReference type="ARBA" id="ARBA00022692"/>
    </source>
</evidence>
<dbReference type="Pfam" id="PF00001">
    <property type="entry name" value="7tm_1"/>
    <property type="match status" value="1"/>
</dbReference>
<keyword evidence="4" id="KW-0472">Membrane</keyword>
<dbReference type="PANTHER" id="PTHR45698:SF1">
    <property type="entry name" value="TRACE AMINE-ASSOCIATED RECEPTOR 13C-LIKE"/>
    <property type="match status" value="1"/>
</dbReference>
<evidence type="ECO:0000313" key="5">
    <source>
        <dbReference type="EMBL" id="CAB3989664.1"/>
    </source>
</evidence>
<evidence type="ECO:0000256" key="4">
    <source>
        <dbReference type="ARBA" id="ARBA00023136"/>
    </source>
</evidence>
<dbReference type="PRINTS" id="PR00237">
    <property type="entry name" value="GPCRRHODOPSN"/>
</dbReference>
<protein>
    <submittedName>
        <fullName evidence="5">Melatonin receptor type 1A-like</fullName>
    </submittedName>
</protein>
<dbReference type="Proteomes" id="UP001152795">
    <property type="component" value="Unassembled WGS sequence"/>
</dbReference>
<keyword evidence="6" id="KW-1185">Reference proteome</keyword>
<evidence type="ECO:0000256" key="3">
    <source>
        <dbReference type="ARBA" id="ARBA00022989"/>
    </source>
</evidence>
<dbReference type="InterPro" id="IPR000276">
    <property type="entry name" value="GPCR_Rhodpsn"/>
</dbReference>
<dbReference type="PROSITE" id="PS50262">
    <property type="entry name" value="G_PROTEIN_RECEP_F1_2"/>
    <property type="match status" value="1"/>
</dbReference>
<dbReference type="EMBL" id="CACRXK020001529">
    <property type="protein sequence ID" value="CAB3989664.1"/>
    <property type="molecule type" value="Genomic_DNA"/>
</dbReference>
<dbReference type="SUPFAM" id="SSF81321">
    <property type="entry name" value="Family A G protein-coupled receptor-like"/>
    <property type="match status" value="1"/>
</dbReference>
<dbReference type="PANTHER" id="PTHR45698">
    <property type="entry name" value="TRACE AMINE-ASSOCIATED RECEPTOR 19N-RELATED"/>
    <property type="match status" value="1"/>
</dbReference>
<accession>A0A6S7G8I4</accession>
<name>A0A6S7G8I4_PARCT</name>
<dbReference type="AlphaFoldDB" id="A0A6S7G8I4"/>
<dbReference type="GO" id="GO:0016020">
    <property type="term" value="C:membrane"/>
    <property type="evidence" value="ECO:0007669"/>
    <property type="project" value="UniProtKB-SubCell"/>
</dbReference>
<evidence type="ECO:0000313" key="6">
    <source>
        <dbReference type="Proteomes" id="UP001152795"/>
    </source>
</evidence>
<sequence length="331" mass="36974">MGLQGNNPGTYFAFSMIVILSFLGNMLVLGVMITKRDNLKKPYNIFICSLACTDIITVIFLIFSRYLYLPDMPENEFAATLFCSTIWNACILFGLGYVSIYTCLVLTIERWLAIVKPNTYRKTKPRHAVAVVATVWFWGLLVQATTLFRGKADFEKGTCKWVKLSIGEGPFPYIDMTLQCIIPFSAMVGLYSHMLYKVKKMPYLLQGRGAVITKRITILALAASSALIIGWLPSRISFMLSKLNLNDANGLVHFWLVVFSFANSFVNPILYGVYSSEFRNDYKALLSKILCLRGARVSPGEEMSQTDTVNCVTVGEAKESEKADVSQAISA</sequence>